<feature type="domain" description="Inosine/uridine-preferring nucleoside hydrolase" evidence="3">
    <location>
        <begin position="7"/>
        <end position="301"/>
    </location>
</feature>
<accession>A0ABV6S084</accession>
<dbReference type="PANTHER" id="PTHR46190:SF1">
    <property type="entry name" value="SI:CH211-201H21.5"/>
    <property type="match status" value="1"/>
</dbReference>
<reference evidence="4 5" key="1">
    <citation type="submission" date="2024-09" db="EMBL/GenBank/DDBJ databases">
        <authorList>
            <person name="Sun Q."/>
            <person name="Mori K."/>
        </authorList>
    </citation>
    <scope>NUCLEOTIDE SEQUENCE [LARGE SCALE GENOMIC DNA]</scope>
    <source>
        <strain evidence="4 5">KCTC 23076</strain>
    </source>
</reference>
<evidence type="ECO:0000313" key="4">
    <source>
        <dbReference type="EMBL" id="MFC0682642.1"/>
    </source>
</evidence>
<dbReference type="EMBL" id="JBHLTG010000016">
    <property type="protein sequence ID" value="MFC0682642.1"/>
    <property type="molecule type" value="Genomic_DNA"/>
</dbReference>
<evidence type="ECO:0000313" key="5">
    <source>
        <dbReference type="Proteomes" id="UP001589896"/>
    </source>
</evidence>
<dbReference type="PANTHER" id="PTHR46190">
    <property type="entry name" value="SI:CH211-201H21.5-RELATED"/>
    <property type="match status" value="1"/>
</dbReference>
<dbReference type="Gene3D" id="3.90.245.10">
    <property type="entry name" value="Ribonucleoside hydrolase-like"/>
    <property type="match status" value="1"/>
</dbReference>
<comment type="caution">
    <text evidence="4">The sequence shown here is derived from an EMBL/GenBank/DDBJ whole genome shotgun (WGS) entry which is preliminary data.</text>
</comment>
<evidence type="ECO:0000256" key="1">
    <source>
        <dbReference type="ARBA" id="ARBA00022801"/>
    </source>
</evidence>
<dbReference type="SUPFAM" id="SSF53590">
    <property type="entry name" value="Nucleoside hydrolase"/>
    <property type="match status" value="1"/>
</dbReference>
<dbReference type="InterPro" id="IPR001910">
    <property type="entry name" value="Inosine/uridine_hydrolase_dom"/>
</dbReference>
<keyword evidence="1 4" id="KW-0378">Hydrolase</keyword>
<dbReference type="PROSITE" id="PS01247">
    <property type="entry name" value="IUNH"/>
    <property type="match status" value="1"/>
</dbReference>
<dbReference type="InterPro" id="IPR052775">
    <property type="entry name" value="IUN_hydrolase"/>
</dbReference>
<keyword evidence="5" id="KW-1185">Reference proteome</keyword>
<sequence length="313" mass="33583">MPATRSLVIDTDTASDDAVAILLALRHPDVAVRAITVVGGNVPLPYGTRNAAITLELVGATVPLYAGCEKPLLRRLETAQHVHGADGMSGVAVAEPSLRIADQHAVLALLEIARTEPGRHDLVTLGPLTNIATALSIDPSLLTRFRHTYMMVGAADGRGNVSPAGEYNAWADPEAAEMVFKAAGFKTMIGWDVSRKYAVITPSEDRRLRSLGRLGAFAAEINQAVFAFATEISGTPGYDLPDPISMAVAIDPTLITEQDERHLAVSMDPPTRGLTFADYRRPLRSANTRVVTGVDGKRFKEMLFTMLAEGAER</sequence>
<proteinExistence type="predicted"/>
<evidence type="ECO:0000259" key="3">
    <source>
        <dbReference type="Pfam" id="PF01156"/>
    </source>
</evidence>
<dbReference type="Proteomes" id="UP001589896">
    <property type="component" value="Unassembled WGS sequence"/>
</dbReference>
<dbReference type="Pfam" id="PF01156">
    <property type="entry name" value="IU_nuc_hydro"/>
    <property type="match status" value="1"/>
</dbReference>
<dbReference type="RefSeq" id="WP_386676838.1">
    <property type="nucleotide sequence ID" value="NZ_JBHLTG010000016.1"/>
</dbReference>
<keyword evidence="2" id="KW-0326">Glycosidase</keyword>
<dbReference type="GO" id="GO:0016787">
    <property type="term" value="F:hydrolase activity"/>
    <property type="evidence" value="ECO:0007669"/>
    <property type="project" value="UniProtKB-KW"/>
</dbReference>
<name>A0ABV6S084_9GAMM</name>
<gene>
    <name evidence="4" type="ORF">ACFFGH_32840</name>
</gene>
<protein>
    <submittedName>
        <fullName evidence="4">Nucleoside hydrolase</fullName>
    </submittedName>
</protein>
<evidence type="ECO:0000256" key="2">
    <source>
        <dbReference type="ARBA" id="ARBA00023295"/>
    </source>
</evidence>
<dbReference type="InterPro" id="IPR015910">
    <property type="entry name" value="I/U_nuclsd_hydro_CS"/>
</dbReference>
<dbReference type="InterPro" id="IPR036452">
    <property type="entry name" value="Ribo_hydro-like"/>
</dbReference>
<organism evidence="4 5">
    <name type="scientific">Lysobacter korlensis</name>
    <dbReference type="NCBI Taxonomy" id="553636"/>
    <lineage>
        <taxon>Bacteria</taxon>
        <taxon>Pseudomonadati</taxon>
        <taxon>Pseudomonadota</taxon>
        <taxon>Gammaproteobacteria</taxon>
        <taxon>Lysobacterales</taxon>
        <taxon>Lysobacteraceae</taxon>
        <taxon>Lysobacter</taxon>
    </lineage>
</organism>